<dbReference type="Proteomes" id="UP000886842">
    <property type="component" value="Unassembled WGS sequence"/>
</dbReference>
<evidence type="ECO:0000313" key="7">
    <source>
        <dbReference type="EMBL" id="HIT75877.1"/>
    </source>
</evidence>
<gene>
    <name evidence="7" type="ORF">IAA98_09845</name>
</gene>
<protein>
    <submittedName>
        <fullName evidence="7">Polysaccharide biosynthesis protein</fullName>
    </submittedName>
</protein>
<dbReference type="AlphaFoldDB" id="A0A9D1GZ94"/>
<feature type="transmembrane region" description="Helical" evidence="6">
    <location>
        <begin position="157"/>
        <end position="182"/>
    </location>
</feature>
<feature type="transmembrane region" description="Helical" evidence="6">
    <location>
        <begin position="461"/>
        <end position="481"/>
    </location>
</feature>
<keyword evidence="2" id="KW-1003">Cell membrane</keyword>
<keyword evidence="5 6" id="KW-0472">Membrane</keyword>
<dbReference type="EMBL" id="DVLP01000292">
    <property type="protein sequence ID" value="HIT75877.1"/>
    <property type="molecule type" value="Genomic_DNA"/>
</dbReference>
<comment type="caution">
    <text evidence="7">The sequence shown here is derived from an EMBL/GenBank/DDBJ whole genome shotgun (WGS) entry which is preliminary data.</text>
</comment>
<organism evidence="7 8">
    <name type="scientific">Candidatus Avipropionibacterium avicola</name>
    <dbReference type="NCBI Taxonomy" id="2840701"/>
    <lineage>
        <taxon>Bacteria</taxon>
        <taxon>Bacillati</taxon>
        <taxon>Actinomycetota</taxon>
        <taxon>Actinomycetes</taxon>
        <taxon>Propionibacteriales</taxon>
        <taxon>Propionibacteriaceae</taxon>
        <taxon>Propionibacteriaceae incertae sedis</taxon>
        <taxon>Candidatus Avipropionibacterium</taxon>
    </lineage>
</organism>
<reference evidence="7" key="1">
    <citation type="submission" date="2020-10" db="EMBL/GenBank/DDBJ databases">
        <authorList>
            <person name="Gilroy R."/>
        </authorList>
    </citation>
    <scope>NUCLEOTIDE SEQUENCE</scope>
    <source>
        <strain evidence="7">ChiGjej1B1-24693</strain>
    </source>
</reference>
<dbReference type="PANTHER" id="PTHR30250">
    <property type="entry name" value="PST FAMILY PREDICTED COLANIC ACID TRANSPORTER"/>
    <property type="match status" value="1"/>
</dbReference>
<evidence type="ECO:0000256" key="2">
    <source>
        <dbReference type="ARBA" id="ARBA00022475"/>
    </source>
</evidence>
<sequence>MAERLARSGVVSLAGSGFAALAALLLTSVVGNQLGASGTGLFFQAMGIFTILTQVLRLGTNSGIVRFIAEQRAFDRAGGEWRIVLIALVPVAVVSGLAALVLWFFAGTLAGWLATPQEADGLTDLLQAMAPYVVLGAVLGVLHIVTRMLRGVTAFTVLQSVLLPASRLVSVLVVTVIGTTAWAAFEAWLVPLPFWLVVTVLVIASPLVRDIRRRGELAADDRPAAGTFWRFNAPRTVSQGFETALEWADVLIVAALASPATAGIYAVLTRAVRAGALVDRAMRVAVSPTISALLARGDREGATRLHTTVVRAMVLMTWPFHLSLITLGSAVLAIFGPEFVVGHAPMVLLAVAMMFQSAAGMLQSILLQGGRSTWQMGNKAVALTLSIGGNLLTVGTWGLWGAAVTWFVVVVVDNLLAAFQVHRRMQVRLRPRQVLTAAVIPLLVFGLGGWALSGWVGTDLVRLVIAVACLGLIHVAVLWVLRRRLSLVTLWRRFPVIGRFA</sequence>
<evidence type="ECO:0000256" key="4">
    <source>
        <dbReference type="ARBA" id="ARBA00022989"/>
    </source>
</evidence>
<dbReference type="InterPro" id="IPR050833">
    <property type="entry name" value="Poly_Biosynth_Transport"/>
</dbReference>
<feature type="transmembrane region" description="Helical" evidence="6">
    <location>
        <begin position="313"/>
        <end position="335"/>
    </location>
</feature>
<feature type="transmembrane region" description="Helical" evidence="6">
    <location>
        <begin position="41"/>
        <end position="60"/>
    </location>
</feature>
<feature type="transmembrane region" description="Helical" evidence="6">
    <location>
        <begin position="406"/>
        <end position="422"/>
    </location>
</feature>
<feature type="transmembrane region" description="Helical" evidence="6">
    <location>
        <begin position="380"/>
        <end position="400"/>
    </location>
</feature>
<evidence type="ECO:0000256" key="6">
    <source>
        <dbReference type="SAM" id="Phobius"/>
    </source>
</evidence>
<feature type="transmembrane region" description="Helical" evidence="6">
    <location>
        <begin position="434"/>
        <end position="455"/>
    </location>
</feature>
<evidence type="ECO:0000256" key="3">
    <source>
        <dbReference type="ARBA" id="ARBA00022692"/>
    </source>
</evidence>
<dbReference type="GO" id="GO:0005886">
    <property type="term" value="C:plasma membrane"/>
    <property type="evidence" value="ECO:0007669"/>
    <property type="project" value="UniProtKB-SubCell"/>
</dbReference>
<keyword evidence="3 6" id="KW-0812">Transmembrane</keyword>
<comment type="subcellular location">
    <subcellularLocation>
        <location evidence="1">Cell membrane</location>
        <topology evidence="1">Multi-pass membrane protein</topology>
    </subcellularLocation>
</comment>
<evidence type="ECO:0000256" key="1">
    <source>
        <dbReference type="ARBA" id="ARBA00004651"/>
    </source>
</evidence>
<keyword evidence="4 6" id="KW-1133">Transmembrane helix</keyword>
<evidence type="ECO:0000313" key="8">
    <source>
        <dbReference type="Proteomes" id="UP000886842"/>
    </source>
</evidence>
<feature type="transmembrane region" description="Helical" evidence="6">
    <location>
        <begin position="125"/>
        <end position="145"/>
    </location>
</feature>
<name>A0A9D1GZ94_9ACTN</name>
<evidence type="ECO:0000256" key="5">
    <source>
        <dbReference type="ARBA" id="ARBA00023136"/>
    </source>
</evidence>
<feature type="transmembrane region" description="Helical" evidence="6">
    <location>
        <begin position="347"/>
        <end position="368"/>
    </location>
</feature>
<proteinExistence type="predicted"/>
<feature type="transmembrane region" description="Helical" evidence="6">
    <location>
        <begin position="81"/>
        <end position="105"/>
    </location>
</feature>
<reference evidence="7" key="2">
    <citation type="journal article" date="2021" name="PeerJ">
        <title>Extensive microbial diversity within the chicken gut microbiome revealed by metagenomics and culture.</title>
        <authorList>
            <person name="Gilroy R."/>
            <person name="Ravi A."/>
            <person name="Getino M."/>
            <person name="Pursley I."/>
            <person name="Horton D.L."/>
            <person name="Alikhan N.F."/>
            <person name="Baker D."/>
            <person name="Gharbi K."/>
            <person name="Hall N."/>
            <person name="Watson M."/>
            <person name="Adriaenssens E.M."/>
            <person name="Foster-Nyarko E."/>
            <person name="Jarju S."/>
            <person name="Secka A."/>
            <person name="Antonio M."/>
            <person name="Oren A."/>
            <person name="Chaudhuri R.R."/>
            <person name="La Ragione R."/>
            <person name="Hildebrand F."/>
            <person name="Pallen M.J."/>
        </authorList>
    </citation>
    <scope>NUCLEOTIDE SEQUENCE</scope>
    <source>
        <strain evidence="7">ChiGjej1B1-24693</strain>
    </source>
</reference>
<dbReference type="PANTHER" id="PTHR30250:SF11">
    <property type="entry name" value="O-ANTIGEN TRANSPORTER-RELATED"/>
    <property type="match status" value="1"/>
</dbReference>
<accession>A0A9D1GZ94</accession>